<organism evidence="4 5">
    <name type="scientific">Oncorhynchus tshawytscha</name>
    <name type="common">Chinook salmon</name>
    <name type="synonym">Salmo tshawytscha</name>
    <dbReference type="NCBI Taxonomy" id="74940"/>
    <lineage>
        <taxon>Eukaryota</taxon>
        <taxon>Metazoa</taxon>
        <taxon>Chordata</taxon>
        <taxon>Craniata</taxon>
        <taxon>Vertebrata</taxon>
        <taxon>Euteleostomi</taxon>
        <taxon>Actinopterygii</taxon>
        <taxon>Neopterygii</taxon>
        <taxon>Teleostei</taxon>
        <taxon>Protacanthopterygii</taxon>
        <taxon>Salmoniformes</taxon>
        <taxon>Salmonidae</taxon>
        <taxon>Salmoninae</taxon>
        <taxon>Oncorhynchus</taxon>
    </lineage>
</organism>
<dbReference type="InterPro" id="IPR002110">
    <property type="entry name" value="Ankyrin_rpt"/>
</dbReference>
<feature type="compositionally biased region" description="Basic and acidic residues" evidence="3">
    <location>
        <begin position="67"/>
        <end position="77"/>
    </location>
</feature>
<evidence type="ECO:0000313" key="4">
    <source>
        <dbReference type="Ensembl" id="ENSOTSP00005137892.1"/>
    </source>
</evidence>
<dbReference type="Proteomes" id="UP000694402">
    <property type="component" value="Unassembled WGS sequence"/>
</dbReference>
<evidence type="ECO:0000313" key="5">
    <source>
        <dbReference type="Proteomes" id="UP000694402"/>
    </source>
</evidence>
<dbReference type="GO" id="GO:0005634">
    <property type="term" value="C:nucleus"/>
    <property type="evidence" value="ECO:0007669"/>
    <property type="project" value="TreeGrafter"/>
</dbReference>
<dbReference type="AlphaFoldDB" id="A0AAZ3R8K1"/>
<dbReference type="SUPFAM" id="SSF48403">
    <property type="entry name" value="Ankyrin repeat"/>
    <property type="match status" value="1"/>
</dbReference>
<proteinExistence type="predicted"/>
<dbReference type="PANTHER" id="PTHR24201:SF7">
    <property type="entry name" value="CYCLIN-DEPENDENT KINASE 4 INHIBITOR D"/>
    <property type="match status" value="1"/>
</dbReference>
<feature type="compositionally biased region" description="Polar residues" evidence="3">
    <location>
        <begin position="94"/>
        <end position="108"/>
    </location>
</feature>
<reference evidence="4" key="3">
    <citation type="submission" date="2025-09" db="UniProtKB">
        <authorList>
            <consortium name="Ensembl"/>
        </authorList>
    </citation>
    <scope>IDENTIFICATION</scope>
</reference>
<dbReference type="GeneTree" id="ENSGT00940000159801"/>
<evidence type="ECO:0000256" key="1">
    <source>
        <dbReference type="ARBA" id="ARBA00022737"/>
    </source>
</evidence>
<evidence type="ECO:0000256" key="3">
    <source>
        <dbReference type="SAM" id="MobiDB-lite"/>
    </source>
</evidence>
<dbReference type="PANTHER" id="PTHR24201">
    <property type="entry name" value="ANK_REP_REGION DOMAIN-CONTAINING PROTEIN"/>
    <property type="match status" value="1"/>
</dbReference>
<sequence>MVLSQSDAAKRLTAAAAKGNTDEVRRMLGPECRVHPDTVNQFGKTALQVMMMGNSNVASLLLEHGADPNITDREDSARQSTGQTTPAPYPSTRFPCTSPNLKHPNTSGETAVDLARASSSCTPDVVELLERQLESKVFSHSHLSLLGVRWTLPPTPSPLSLYAKLMVHRLPCYTYLTYTLLSTW</sequence>
<name>A0AAZ3R8K1_ONCTS</name>
<evidence type="ECO:0000256" key="2">
    <source>
        <dbReference type="ARBA" id="ARBA00023043"/>
    </source>
</evidence>
<dbReference type="Ensembl" id="ENSOTST00005171943.1">
    <property type="protein sequence ID" value="ENSOTSP00005137892.1"/>
    <property type="gene ID" value="ENSOTSG00005057714.1"/>
</dbReference>
<keyword evidence="2" id="KW-0040">ANK repeat</keyword>
<dbReference type="Pfam" id="PF12796">
    <property type="entry name" value="Ank_2"/>
    <property type="match status" value="1"/>
</dbReference>
<feature type="region of interest" description="Disordered" evidence="3">
    <location>
        <begin position="67"/>
        <end position="108"/>
    </location>
</feature>
<reference evidence="4" key="2">
    <citation type="submission" date="2025-08" db="UniProtKB">
        <authorList>
            <consortium name="Ensembl"/>
        </authorList>
    </citation>
    <scope>IDENTIFICATION</scope>
</reference>
<reference evidence="5" key="1">
    <citation type="journal article" date="2018" name="PLoS ONE">
        <title>Chinook salmon (Oncorhynchus tshawytscha) genome and transcriptome.</title>
        <authorList>
            <person name="Christensen K.A."/>
            <person name="Leong J.S."/>
            <person name="Sakhrani D."/>
            <person name="Biagi C.A."/>
            <person name="Minkley D.R."/>
            <person name="Withler R.E."/>
            <person name="Rondeau E.B."/>
            <person name="Koop B.F."/>
            <person name="Devlin R.H."/>
        </authorList>
    </citation>
    <scope>NUCLEOTIDE SEQUENCE [LARGE SCALE GENOMIC DNA]</scope>
</reference>
<dbReference type="Gene3D" id="1.25.40.20">
    <property type="entry name" value="Ankyrin repeat-containing domain"/>
    <property type="match status" value="1"/>
</dbReference>
<accession>A0AAZ3R8K1</accession>
<keyword evidence="5" id="KW-1185">Reference proteome</keyword>
<keyword evidence="1" id="KW-0677">Repeat</keyword>
<dbReference type="InterPro" id="IPR036770">
    <property type="entry name" value="Ankyrin_rpt-contain_sf"/>
</dbReference>
<dbReference type="InterPro" id="IPR050776">
    <property type="entry name" value="Ank_Repeat/CDKN_Inhibitor"/>
</dbReference>
<protein>
    <submittedName>
        <fullName evidence="4">Cyclin-dependent kinase inhibitor 2D (p19, inhibits CDK4)</fullName>
    </submittedName>
</protein>